<comment type="caution">
    <text evidence="1">The sequence shown here is derived from an EMBL/GenBank/DDBJ whole genome shotgun (WGS) entry which is preliminary data.</text>
</comment>
<keyword evidence="2" id="KW-1185">Reference proteome</keyword>
<organism evidence="1 2">
    <name type="scientific">Flavilitoribacter nigricans (strain ATCC 23147 / DSM 23189 / NBRC 102662 / NCIMB 1420 / SS-2)</name>
    <name type="common">Lewinella nigricans</name>
    <dbReference type="NCBI Taxonomy" id="1122177"/>
    <lineage>
        <taxon>Bacteria</taxon>
        <taxon>Pseudomonadati</taxon>
        <taxon>Bacteroidota</taxon>
        <taxon>Saprospiria</taxon>
        <taxon>Saprospirales</taxon>
        <taxon>Lewinellaceae</taxon>
        <taxon>Flavilitoribacter</taxon>
    </lineage>
</organism>
<evidence type="ECO:0000313" key="1">
    <source>
        <dbReference type="EMBL" id="PHN06962.1"/>
    </source>
</evidence>
<protein>
    <submittedName>
        <fullName evidence="1">Uncharacterized protein</fullName>
    </submittedName>
</protein>
<dbReference type="RefSeq" id="WP_099149713.1">
    <property type="nucleotide sequence ID" value="NZ_PDUD01000013.1"/>
</dbReference>
<sequence length="71" mass="8318">MPKDIEQLRAKNLANATKTVTYWEKESERNQKYLAQLKAEIEEEFERGKVIANHLAAAKEYLQDLEQEPNL</sequence>
<proteinExistence type="predicted"/>
<accession>A0A2D0NEN9</accession>
<dbReference type="AlphaFoldDB" id="A0A2D0NEN9"/>
<evidence type="ECO:0000313" key="2">
    <source>
        <dbReference type="Proteomes" id="UP000223913"/>
    </source>
</evidence>
<name>A0A2D0NEN9_FLAN2</name>
<reference evidence="1 2" key="1">
    <citation type="submission" date="2017-10" db="EMBL/GenBank/DDBJ databases">
        <title>The draft genome sequence of Lewinella nigricans NBRC 102662.</title>
        <authorList>
            <person name="Wang K."/>
        </authorList>
    </citation>
    <scope>NUCLEOTIDE SEQUENCE [LARGE SCALE GENOMIC DNA]</scope>
    <source>
        <strain evidence="1 2">NBRC 102662</strain>
    </source>
</reference>
<dbReference type="EMBL" id="PDUD01000013">
    <property type="protein sequence ID" value="PHN06962.1"/>
    <property type="molecule type" value="Genomic_DNA"/>
</dbReference>
<dbReference type="Proteomes" id="UP000223913">
    <property type="component" value="Unassembled WGS sequence"/>
</dbReference>
<gene>
    <name evidence="1" type="ORF">CRP01_09100</name>
</gene>